<comment type="caution">
    <text evidence="8">The sequence shown here is derived from an EMBL/GenBank/DDBJ whole genome shotgun (WGS) entry which is preliminary data.</text>
</comment>
<evidence type="ECO:0000256" key="2">
    <source>
        <dbReference type="ARBA" id="ARBA00006143"/>
    </source>
</evidence>
<gene>
    <name evidence="8" type="ORF">A3B45_04740</name>
</gene>
<evidence type="ECO:0000256" key="5">
    <source>
        <dbReference type="ARBA" id="ARBA00023136"/>
    </source>
</evidence>
<evidence type="ECO:0000256" key="4">
    <source>
        <dbReference type="ARBA" id="ARBA00022989"/>
    </source>
</evidence>
<dbReference type="InterPro" id="IPR003834">
    <property type="entry name" value="Cyt_c_assmbl_TM_dom"/>
</dbReference>
<dbReference type="PANTHER" id="PTHR31272">
    <property type="entry name" value="CYTOCHROME C-TYPE BIOGENESIS PROTEIN HI_1454-RELATED"/>
    <property type="match status" value="1"/>
</dbReference>
<evidence type="ECO:0000259" key="7">
    <source>
        <dbReference type="Pfam" id="PF02683"/>
    </source>
</evidence>
<evidence type="ECO:0000313" key="9">
    <source>
        <dbReference type="Proteomes" id="UP000178565"/>
    </source>
</evidence>
<proteinExistence type="inferred from homology"/>
<dbReference type="AlphaFoldDB" id="A0A1F5KLB8"/>
<keyword evidence="3 6" id="KW-0812">Transmembrane</keyword>
<feature type="transmembrane region" description="Helical" evidence="6">
    <location>
        <begin position="196"/>
        <end position="224"/>
    </location>
</feature>
<keyword evidence="4 6" id="KW-1133">Transmembrane helix</keyword>
<feature type="transmembrane region" description="Helical" evidence="6">
    <location>
        <begin position="44"/>
        <end position="73"/>
    </location>
</feature>
<dbReference type="EMBL" id="MFDM01000033">
    <property type="protein sequence ID" value="OGE41664.1"/>
    <property type="molecule type" value="Genomic_DNA"/>
</dbReference>
<evidence type="ECO:0000256" key="3">
    <source>
        <dbReference type="ARBA" id="ARBA00022692"/>
    </source>
</evidence>
<reference evidence="8 9" key="1">
    <citation type="journal article" date="2016" name="Nat. Commun.">
        <title>Thousands of microbial genomes shed light on interconnected biogeochemical processes in an aquifer system.</title>
        <authorList>
            <person name="Anantharaman K."/>
            <person name="Brown C.T."/>
            <person name="Hug L.A."/>
            <person name="Sharon I."/>
            <person name="Castelle C.J."/>
            <person name="Probst A.J."/>
            <person name="Thomas B.C."/>
            <person name="Singh A."/>
            <person name="Wilkins M.J."/>
            <person name="Karaoz U."/>
            <person name="Brodie E.L."/>
            <person name="Williams K.H."/>
            <person name="Hubbard S.S."/>
            <person name="Banfield J.F."/>
        </authorList>
    </citation>
    <scope>NUCLEOTIDE SEQUENCE [LARGE SCALE GENOMIC DNA]</scope>
</reference>
<feature type="transmembrane region" description="Helical" evidence="6">
    <location>
        <begin position="119"/>
        <end position="143"/>
    </location>
</feature>
<dbReference type="InterPro" id="IPR051790">
    <property type="entry name" value="Cytochrome_c-biogenesis_DsbD"/>
</dbReference>
<accession>A0A1F5KLB8</accession>
<comment type="similarity">
    <text evidence="2">Belongs to the DsbD family.</text>
</comment>
<dbReference type="Proteomes" id="UP000178565">
    <property type="component" value="Unassembled WGS sequence"/>
</dbReference>
<organism evidence="8 9">
    <name type="scientific">Candidatus Daviesbacteria bacterium RIFCSPLOWO2_01_FULL_39_12</name>
    <dbReference type="NCBI Taxonomy" id="1797785"/>
    <lineage>
        <taxon>Bacteria</taxon>
        <taxon>Candidatus Daviesiibacteriota</taxon>
    </lineage>
</organism>
<feature type="domain" description="Cytochrome C biogenesis protein transmembrane" evidence="7">
    <location>
        <begin position="10"/>
        <end position="176"/>
    </location>
</feature>
<sequence length="288" mass="31877">MDLLISASFIASFFAGIAALFAPCCITVLLPTYFASIFKEKSKVFLMTFIYFLGILSIFLPIGLGVSLLTQIFSQYHDTIFLIGGVFLIFLGMTLLLGQQFSLPFSVHPQLKRQDFISVYVLGIFSAIATTCCAPVLAGVLTLSALPGSVFLGGVYTLAYVLGMVLPLFLIAFFLDKIDFTKKFFAFRKSVSYSALGQKISLTFANLFSGLMFLSLGIIIIYLARTQQLASHSSYQVALNIYLTKFIKFISQFTKVIPEVAWAVIFIGIALAITYFAVKQFTSLKKRR</sequence>
<evidence type="ECO:0000256" key="6">
    <source>
        <dbReference type="SAM" id="Phobius"/>
    </source>
</evidence>
<feature type="transmembrane region" description="Helical" evidence="6">
    <location>
        <begin position="79"/>
        <end position="98"/>
    </location>
</feature>
<feature type="transmembrane region" description="Helical" evidence="6">
    <location>
        <begin position="260"/>
        <end position="278"/>
    </location>
</feature>
<comment type="subcellular location">
    <subcellularLocation>
        <location evidence="1">Membrane</location>
        <topology evidence="1">Multi-pass membrane protein</topology>
    </subcellularLocation>
</comment>
<dbReference type="STRING" id="1797785.A3B45_04740"/>
<dbReference type="GO" id="GO:0017004">
    <property type="term" value="P:cytochrome complex assembly"/>
    <property type="evidence" value="ECO:0007669"/>
    <property type="project" value="InterPro"/>
</dbReference>
<protein>
    <recommendedName>
        <fullName evidence="7">Cytochrome C biogenesis protein transmembrane domain-containing protein</fullName>
    </recommendedName>
</protein>
<feature type="transmembrane region" description="Helical" evidence="6">
    <location>
        <begin position="155"/>
        <end position="175"/>
    </location>
</feature>
<dbReference type="PANTHER" id="PTHR31272:SF9">
    <property type="entry name" value="BLL1027 PROTEIN"/>
    <property type="match status" value="1"/>
</dbReference>
<name>A0A1F5KLB8_9BACT</name>
<evidence type="ECO:0000256" key="1">
    <source>
        <dbReference type="ARBA" id="ARBA00004141"/>
    </source>
</evidence>
<keyword evidence="5 6" id="KW-0472">Membrane</keyword>
<evidence type="ECO:0000313" key="8">
    <source>
        <dbReference type="EMBL" id="OGE41664.1"/>
    </source>
</evidence>
<feature type="transmembrane region" description="Helical" evidence="6">
    <location>
        <begin position="6"/>
        <end position="32"/>
    </location>
</feature>
<dbReference type="Pfam" id="PF02683">
    <property type="entry name" value="DsbD_TM"/>
    <property type="match status" value="1"/>
</dbReference>
<dbReference type="GO" id="GO:0016020">
    <property type="term" value="C:membrane"/>
    <property type="evidence" value="ECO:0007669"/>
    <property type="project" value="UniProtKB-SubCell"/>
</dbReference>